<evidence type="ECO:0000256" key="1">
    <source>
        <dbReference type="SAM" id="MobiDB-lite"/>
    </source>
</evidence>
<protein>
    <submittedName>
        <fullName evidence="2">Uncharacterized protein</fullName>
    </submittedName>
</protein>
<accession>A0A4Z2IPB0</accession>
<evidence type="ECO:0000313" key="2">
    <source>
        <dbReference type="EMBL" id="TNN79294.1"/>
    </source>
</evidence>
<feature type="region of interest" description="Disordered" evidence="1">
    <location>
        <begin position="1"/>
        <end position="100"/>
    </location>
</feature>
<name>A0A4Z2IPB0_9TELE</name>
<gene>
    <name evidence="2" type="ORF">EYF80_010539</name>
</gene>
<dbReference type="Proteomes" id="UP000314294">
    <property type="component" value="Unassembled WGS sequence"/>
</dbReference>
<dbReference type="EMBL" id="SRLO01000066">
    <property type="protein sequence ID" value="TNN79294.1"/>
    <property type="molecule type" value="Genomic_DNA"/>
</dbReference>
<organism evidence="2 3">
    <name type="scientific">Liparis tanakae</name>
    <name type="common">Tanaka's snailfish</name>
    <dbReference type="NCBI Taxonomy" id="230148"/>
    <lineage>
        <taxon>Eukaryota</taxon>
        <taxon>Metazoa</taxon>
        <taxon>Chordata</taxon>
        <taxon>Craniata</taxon>
        <taxon>Vertebrata</taxon>
        <taxon>Euteleostomi</taxon>
        <taxon>Actinopterygii</taxon>
        <taxon>Neopterygii</taxon>
        <taxon>Teleostei</taxon>
        <taxon>Neoteleostei</taxon>
        <taxon>Acanthomorphata</taxon>
        <taxon>Eupercaria</taxon>
        <taxon>Perciformes</taxon>
        <taxon>Cottioidei</taxon>
        <taxon>Cottales</taxon>
        <taxon>Liparidae</taxon>
        <taxon>Liparis</taxon>
    </lineage>
</organism>
<proteinExistence type="predicted"/>
<feature type="compositionally biased region" description="Basic residues" evidence="1">
    <location>
        <begin position="24"/>
        <end position="37"/>
    </location>
</feature>
<keyword evidence="3" id="KW-1185">Reference proteome</keyword>
<comment type="caution">
    <text evidence="2">The sequence shown here is derived from an EMBL/GenBank/DDBJ whole genome shotgun (WGS) entry which is preliminary data.</text>
</comment>
<reference evidence="2 3" key="1">
    <citation type="submission" date="2019-03" db="EMBL/GenBank/DDBJ databases">
        <title>First draft genome of Liparis tanakae, snailfish: a comprehensive survey of snailfish specific genes.</title>
        <authorList>
            <person name="Kim W."/>
            <person name="Song I."/>
            <person name="Jeong J.-H."/>
            <person name="Kim D."/>
            <person name="Kim S."/>
            <person name="Ryu S."/>
            <person name="Song J.Y."/>
            <person name="Lee S.K."/>
        </authorList>
    </citation>
    <scope>NUCLEOTIDE SEQUENCE [LARGE SCALE GENOMIC DNA]</scope>
    <source>
        <tissue evidence="2">Muscle</tissue>
    </source>
</reference>
<feature type="compositionally biased region" description="Basic residues" evidence="1">
    <location>
        <begin position="87"/>
        <end position="100"/>
    </location>
</feature>
<evidence type="ECO:0000313" key="3">
    <source>
        <dbReference type="Proteomes" id="UP000314294"/>
    </source>
</evidence>
<sequence length="100" mass="11431">MLSTANGMALVHTWHFQRDGDAPRKRKRGDKKKKIIKIKPSNSPLSPQDAGKGRTRAQRKPGLSLRSRLRRGEVNVTRRFFQVGTGRQKKKKKKRSVDAI</sequence>
<dbReference type="AlphaFoldDB" id="A0A4Z2IPB0"/>